<dbReference type="GO" id="GO:0016747">
    <property type="term" value="F:acyltransferase activity, transferring groups other than amino-acyl groups"/>
    <property type="evidence" value="ECO:0007669"/>
    <property type="project" value="InterPro"/>
</dbReference>
<dbReference type="OrthoDB" id="9132139at2"/>
<dbReference type="PANTHER" id="PTHR43792:SF1">
    <property type="entry name" value="N-ACETYLTRANSFERASE DOMAIN-CONTAINING PROTEIN"/>
    <property type="match status" value="1"/>
</dbReference>
<dbReference type="STRING" id="35622.SAMN04489764_4033"/>
<dbReference type="AlphaFoldDB" id="A0A1H1H3R4"/>
<dbReference type="Pfam" id="PF13302">
    <property type="entry name" value="Acetyltransf_3"/>
    <property type="match status" value="1"/>
</dbReference>
<evidence type="ECO:0000313" key="2">
    <source>
        <dbReference type="EMBL" id="SDR20019.1"/>
    </source>
</evidence>
<accession>A0A1H1H3R4</accession>
<proteinExistence type="predicted"/>
<dbReference type="Gene3D" id="3.40.630.30">
    <property type="match status" value="1"/>
</dbReference>
<sequence length="187" mass="21843">MLKPDFPLRTSRLTLRAFTHDDLDDLHAIHRLPEVTRYLHWEPHDRERTRAVLEEKIACNALLDENRTLAIAVERNDTGQLIGDCMIRWLSREHSRGEIGFVFHPEHHGKGFATEAARELLRLSFEELGLHRVIGRCDARNAASAEVMRRLGMRCEAHLVESEYVKGEWADELIFAMLRREWESIPR</sequence>
<dbReference type="PROSITE" id="PS51186">
    <property type="entry name" value="GNAT"/>
    <property type="match status" value="1"/>
</dbReference>
<gene>
    <name evidence="2" type="ORF">SAMN04489764_4033</name>
</gene>
<dbReference type="SUPFAM" id="SSF55729">
    <property type="entry name" value="Acyl-CoA N-acyltransferases (Nat)"/>
    <property type="match status" value="1"/>
</dbReference>
<reference evidence="2 3" key="1">
    <citation type="submission" date="2016-10" db="EMBL/GenBank/DDBJ databases">
        <authorList>
            <person name="de Groot N.N."/>
        </authorList>
    </citation>
    <scope>NUCLEOTIDE SEQUENCE [LARGE SCALE GENOMIC DNA]</scope>
    <source>
        <strain evidence="2 3">DSM 43794</strain>
    </source>
</reference>
<dbReference type="EMBL" id="FNKK01000002">
    <property type="protein sequence ID" value="SDR20019.1"/>
    <property type="molecule type" value="Genomic_DNA"/>
</dbReference>
<organism evidence="2 3">
    <name type="scientific">Thermostaphylospora chromogena</name>
    <dbReference type="NCBI Taxonomy" id="35622"/>
    <lineage>
        <taxon>Bacteria</taxon>
        <taxon>Bacillati</taxon>
        <taxon>Actinomycetota</taxon>
        <taxon>Actinomycetes</taxon>
        <taxon>Streptosporangiales</taxon>
        <taxon>Thermomonosporaceae</taxon>
        <taxon>Thermostaphylospora</taxon>
    </lineage>
</organism>
<evidence type="ECO:0000313" key="3">
    <source>
        <dbReference type="Proteomes" id="UP000217103"/>
    </source>
</evidence>
<protein>
    <submittedName>
        <fullName evidence="2">Protein N-acetyltransferase, RimJ/RimL family</fullName>
    </submittedName>
</protein>
<dbReference type="CDD" id="cd04301">
    <property type="entry name" value="NAT_SF"/>
    <property type="match status" value="1"/>
</dbReference>
<dbReference type="RefSeq" id="WP_093261000.1">
    <property type="nucleotide sequence ID" value="NZ_FNKK01000002.1"/>
</dbReference>
<dbReference type="PANTHER" id="PTHR43792">
    <property type="entry name" value="GNAT FAMILY, PUTATIVE (AFU_ORTHOLOGUE AFUA_3G00765)-RELATED-RELATED"/>
    <property type="match status" value="1"/>
</dbReference>
<keyword evidence="3" id="KW-1185">Reference proteome</keyword>
<dbReference type="InterPro" id="IPR016181">
    <property type="entry name" value="Acyl_CoA_acyltransferase"/>
</dbReference>
<dbReference type="InterPro" id="IPR051531">
    <property type="entry name" value="N-acetyltransferase"/>
</dbReference>
<feature type="domain" description="N-acetyltransferase" evidence="1">
    <location>
        <begin position="13"/>
        <end position="180"/>
    </location>
</feature>
<keyword evidence="2" id="KW-0808">Transferase</keyword>
<evidence type="ECO:0000259" key="1">
    <source>
        <dbReference type="PROSITE" id="PS51186"/>
    </source>
</evidence>
<name>A0A1H1H3R4_9ACTN</name>
<dbReference type="InterPro" id="IPR000182">
    <property type="entry name" value="GNAT_dom"/>
</dbReference>
<dbReference type="Proteomes" id="UP000217103">
    <property type="component" value="Unassembled WGS sequence"/>
</dbReference>